<sequence length="291" mass="32426">MLTSDTLALVTNLTGRSKGSLGFYCNNPTKIPKKPDVKLLIKDPCVRDFLELSITGSEANGELVDHNITIKERNGGRVFKIRKADRTVINTFSDAPYPKVDKLAPSHLVFNIETTGIYFGAKLITTCHDQLAKGLRTTVDHVTELQTLNAFMNSVLAKALPSGATGFNVRYDAEKIFGRDGYFDYTLKSLGIDRDFAGVNGNTKISSLLFKLLGSTEFQENLQLLTAEENSLKAVIWALKKNMNADRNWNKMSPTMKLDALWRLKTVVDYLNDQEVQQSLGATLDRMRAVL</sequence>
<dbReference type="EMBL" id="DF977572">
    <property type="protein sequence ID" value="GAW27400.1"/>
    <property type="molecule type" value="Genomic_DNA"/>
</dbReference>
<dbReference type="Proteomes" id="UP000054516">
    <property type="component" value="Unassembled WGS sequence"/>
</dbReference>
<name>A0A1S8ACK7_ROSNE</name>
<reference evidence="1" key="1">
    <citation type="submission" date="2016-03" db="EMBL/GenBank/DDBJ databases">
        <title>Draft genome sequence of Rosellinia necatrix.</title>
        <authorList>
            <person name="Kanematsu S."/>
        </authorList>
    </citation>
    <scope>NUCLEOTIDE SEQUENCE [LARGE SCALE GENOMIC DNA]</scope>
    <source>
        <strain evidence="1">W97</strain>
    </source>
</reference>
<organism evidence="1">
    <name type="scientific">Rosellinia necatrix</name>
    <name type="common">White root-rot fungus</name>
    <dbReference type="NCBI Taxonomy" id="77044"/>
    <lineage>
        <taxon>Eukaryota</taxon>
        <taxon>Fungi</taxon>
        <taxon>Dikarya</taxon>
        <taxon>Ascomycota</taxon>
        <taxon>Pezizomycotina</taxon>
        <taxon>Sordariomycetes</taxon>
        <taxon>Xylariomycetidae</taxon>
        <taxon>Xylariales</taxon>
        <taxon>Xylariaceae</taxon>
        <taxon>Rosellinia</taxon>
    </lineage>
</organism>
<gene>
    <name evidence="1" type="ORF">SAMD00023353_12700050</name>
</gene>
<evidence type="ECO:0000313" key="1">
    <source>
        <dbReference type="EMBL" id="GAW27400.1"/>
    </source>
</evidence>
<keyword evidence="2" id="KW-1185">Reference proteome</keyword>
<proteinExistence type="predicted"/>
<dbReference type="OrthoDB" id="73875at2759"/>
<accession>A0A1S8ACK7</accession>
<dbReference type="AlphaFoldDB" id="A0A1S8ACK7"/>
<protein>
    <submittedName>
        <fullName evidence="1">Putative class v</fullName>
    </submittedName>
</protein>
<evidence type="ECO:0000313" key="2">
    <source>
        <dbReference type="Proteomes" id="UP000054516"/>
    </source>
</evidence>